<reference evidence="2" key="1">
    <citation type="journal article" date="2014" name="Int. J. Syst. Evol. Microbiol.">
        <title>Complete genome sequence of Corynebacterium casei LMG S-19264T (=DSM 44701T), isolated from a smear-ripened cheese.</title>
        <authorList>
            <consortium name="US DOE Joint Genome Institute (JGI-PGF)"/>
            <person name="Walter F."/>
            <person name="Albersmeier A."/>
            <person name="Kalinowski J."/>
            <person name="Ruckert C."/>
        </authorList>
    </citation>
    <scope>NUCLEOTIDE SEQUENCE</scope>
    <source>
        <strain evidence="2">JCM 4834</strain>
    </source>
</reference>
<dbReference type="SUPFAM" id="SSF52091">
    <property type="entry name" value="SpoIIaa-like"/>
    <property type="match status" value="1"/>
</dbReference>
<evidence type="ECO:0000313" key="2">
    <source>
        <dbReference type="EMBL" id="GGZ64078.1"/>
    </source>
</evidence>
<dbReference type="InterPro" id="IPR002645">
    <property type="entry name" value="STAS_dom"/>
</dbReference>
<evidence type="ECO:0000259" key="1">
    <source>
        <dbReference type="Pfam" id="PF01740"/>
    </source>
</evidence>
<protein>
    <recommendedName>
        <fullName evidence="1">STAS domain-containing protein</fullName>
    </recommendedName>
</protein>
<reference evidence="2" key="2">
    <citation type="submission" date="2020-09" db="EMBL/GenBank/DDBJ databases">
        <authorList>
            <person name="Sun Q."/>
            <person name="Ohkuma M."/>
        </authorList>
    </citation>
    <scope>NUCLEOTIDE SEQUENCE</scope>
    <source>
        <strain evidence="2">JCM 4834</strain>
    </source>
</reference>
<comment type="caution">
    <text evidence="2">The sequence shown here is derived from an EMBL/GenBank/DDBJ whole genome shotgun (WGS) entry which is preliminary data.</text>
</comment>
<dbReference type="InterPro" id="IPR036513">
    <property type="entry name" value="STAS_dom_sf"/>
</dbReference>
<dbReference type="Pfam" id="PF01740">
    <property type="entry name" value="STAS"/>
    <property type="match status" value="1"/>
</dbReference>
<evidence type="ECO:0000313" key="3">
    <source>
        <dbReference type="Proteomes" id="UP000634660"/>
    </source>
</evidence>
<sequence length="121" mass="12409">MVPFNVTESGVLVIPLRSDLDIDGRAAAAWAIDGYLAAHRSAPVVLELSDAPLSTAAVSTVVRTHRMCRSTGAQLAVVAAAAEARRALEVQAVADGLIVRPTRAMADAALSATSELFAAAA</sequence>
<dbReference type="Proteomes" id="UP000634660">
    <property type="component" value="Unassembled WGS sequence"/>
</dbReference>
<feature type="domain" description="STAS" evidence="1">
    <location>
        <begin position="8"/>
        <end position="102"/>
    </location>
</feature>
<dbReference type="EMBL" id="BMVX01000008">
    <property type="protein sequence ID" value="GGZ64078.1"/>
    <property type="molecule type" value="Genomic_DNA"/>
</dbReference>
<gene>
    <name evidence="2" type="ORF">GCM10010371_24460</name>
</gene>
<organism evidence="2 3">
    <name type="scientific">Streptomyces subrutilus</name>
    <dbReference type="NCBI Taxonomy" id="36818"/>
    <lineage>
        <taxon>Bacteria</taxon>
        <taxon>Bacillati</taxon>
        <taxon>Actinomycetota</taxon>
        <taxon>Actinomycetes</taxon>
        <taxon>Kitasatosporales</taxon>
        <taxon>Streptomycetaceae</taxon>
        <taxon>Streptomyces</taxon>
    </lineage>
</organism>
<dbReference type="AlphaFoldDB" id="A0A918V3I1"/>
<dbReference type="Gene3D" id="3.30.750.24">
    <property type="entry name" value="STAS domain"/>
    <property type="match status" value="1"/>
</dbReference>
<accession>A0A918V3I1</accession>
<proteinExistence type="predicted"/>
<name>A0A918V3I1_9ACTN</name>